<protein>
    <submittedName>
        <fullName evidence="3">DUF2975 family protein</fullName>
    </submittedName>
</protein>
<keyword evidence="1" id="KW-0812">Transmembrane</keyword>
<keyword evidence="5" id="KW-1185">Reference proteome</keyword>
<reference evidence="5" key="2">
    <citation type="journal article" date="2019" name="Int. J. Syst. Evol. Microbiol.">
        <title>The Global Catalogue of Microorganisms (GCM) 10K type strain sequencing project: providing services to taxonomists for standard genome sequencing and annotation.</title>
        <authorList>
            <consortium name="The Broad Institute Genomics Platform"/>
            <consortium name="The Broad Institute Genome Sequencing Center for Infectious Disease"/>
            <person name="Wu L."/>
            <person name="Ma J."/>
        </authorList>
    </citation>
    <scope>NUCLEOTIDE SEQUENCE [LARGE SCALE GENOMIC DNA]</scope>
    <source>
        <strain evidence="5">CGMCC 1.15644</strain>
    </source>
</reference>
<reference evidence="2" key="1">
    <citation type="journal article" date="2014" name="Int. J. Syst. Evol. Microbiol.">
        <title>Complete genome of a new Firmicutes species belonging to the dominant human colonic microbiota ('Ruminococcus bicirculans') reveals two chromosomes and a selective capacity to utilize plant glucans.</title>
        <authorList>
            <consortium name="NISC Comparative Sequencing Program"/>
            <person name="Wegmann U."/>
            <person name="Louis P."/>
            <person name="Goesmann A."/>
            <person name="Henrissat B."/>
            <person name="Duncan S.H."/>
            <person name="Flint H.J."/>
        </authorList>
    </citation>
    <scope>NUCLEOTIDE SEQUENCE</scope>
    <source>
        <strain evidence="2">CGMCC 1.15644</strain>
    </source>
</reference>
<keyword evidence="1" id="KW-0472">Membrane</keyword>
<dbReference type="EMBL" id="BMJO01000001">
    <property type="protein sequence ID" value="GGE40914.1"/>
    <property type="molecule type" value="Genomic_DNA"/>
</dbReference>
<dbReference type="Proteomes" id="UP000622648">
    <property type="component" value="Unassembled WGS sequence"/>
</dbReference>
<dbReference type="Pfam" id="PF11188">
    <property type="entry name" value="DUF2975"/>
    <property type="match status" value="1"/>
</dbReference>
<dbReference type="EMBL" id="SLWO01000001">
    <property type="protein sequence ID" value="TCO31275.1"/>
    <property type="molecule type" value="Genomic_DNA"/>
</dbReference>
<proteinExistence type="predicted"/>
<dbReference type="Proteomes" id="UP000295684">
    <property type="component" value="Unassembled WGS sequence"/>
</dbReference>
<feature type="transmembrane region" description="Helical" evidence="1">
    <location>
        <begin position="131"/>
        <end position="149"/>
    </location>
</feature>
<comment type="caution">
    <text evidence="3">The sequence shown here is derived from an EMBL/GenBank/DDBJ whole genome shotgun (WGS) entry which is preliminary data.</text>
</comment>
<reference evidence="2" key="4">
    <citation type="submission" date="2024-05" db="EMBL/GenBank/DDBJ databases">
        <authorList>
            <person name="Sun Q."/>
            <person name="Zhou Y."/>
        </authorList>
    </citation>
    <scope>NUCLEOTIDE SEQUENCE</scope>
    <source>
        <strain evidence="2">CGMCC 1.15644</strain>
    </source>
</reference>
<feature type="transmembrane region" description="Helical" evidence="1">
    <location>
        <begin position="48"/>
        <end position="72"/>
    </location>
</feature>
<evidence type="ECO:0000313" key="5">
    <source>
        <dbReference type="Proteomes" id="UP000622648"/>
    </source>
</evidence>
<evidence type="ECO:0000313" key="3">
    <source>
        <dbReference type="EMBL" id="TCO31275.1"/>
    </source>
</evidence>
<keyword evidence="1" id="KW-1133">Transmembrane helix</keyword>
<feature type="transmembrane region" description="Helical" evidence="1">
    <location>
        <begin position="92"/>
        <end position="111"/>
    </location>
</feature>
<evidence type="ECO:0000313" key="4">
    <source>
        <dbReference type="Proteomes" id="UP000295684"/>
    </source>
</evidence>
<evidence type="ECO:0000256" key="1">
    <source>
        <dbReference type="SAM" id="Phobius"/>
    </source>
</evidence>
<name>A0A4R2HN19_9SPHI</name>
<reference evidence="3 4" key="3">
    <citation type="submission" date="2019-03" db="EMBL/GenBank/DDBJ databases">
        <title>Genomic Encyclopedia of Type Strains, Phase IV (KMG-IV): sequencing the most valuable type-strain genomes for metagenomic binning, comparative biology and taxonomic classification.</title>
        <authorList>
            <person name="Goeker M."/>
        </authorList>
    </citation>
    <scope>NUCLEOTIDE SEQUENCE [LARGE SCALE GENOMIC DNA]</scope>
    <source>
        <strain evidence="3 4">DSM 103236</strain>
    </source>
</reference>
<organism evidence="3 4">
    <name type="scientific">Pedobacter psychrotolerans</name>
    <dbReference type="NCBI Taxonomy" id="1843235"/>
    <lineage>
        <taxon>Bacteria</taxon>
        <taxon>Pseudomonadati</taxon>
        <taxon>Bacteroidota</taxon>
        <taxon>Sphingobacteriia</taxon>
        <taxon>Sphingobacteriales</taxon>
        <taxon>Sphingobacteriaceae</taxon>
        <taxon>Pedobacter</taxon>
    </lineage>
</organism>
<dbReference type="RefSeq" id="WP_132529407.1">
    <property type="nucleotide sequence ID" value="NZ_BMJO01000001.1"/>
</dbReference>
<dbReference type="OrthoDB" id="766118at2"/>
<gene>
    <name evidence="3" type="ORF">EV200_101724</name>
    <name evidence="2" type="ORF">GCM10011413_03450</name>
</gene>
<evidence type="ECO:0000313" key="2">
    <source>
        <dbReference type="EMBL" id="GGE40914.1"/>
    </source>
</evidence>
<accession>A0A4R2HN19</accession>
<sequence>MKIKNQIRLIKVGYIIILVAVLLLSLDDGVRGVRDGYSAGGIGNKPGWIYGILLLFISFFTLRVLVYLYRFIDSVQQDSVFNDENITRLTRMGFYCISLPFLLFMLNAMDYTRHSGIQHMQIGKLIKQVDFEIWLLIFGLTLLTIAFVFKKGIELKKESDLTI</sequence>
<dbReference type="InterPro" id="IPR021354">
    <property type="entry name" value="DUF2975"/>
</dbReference>
<dbReference type="AlphaFoldDB" id="A0A4R2HN19"/>